<accession>A0A9Q1LJG0</accession>
<reference evidence="2" key="1">
    <citation type="journal article" date="2023" name="Proc. Natl. Acad. Sci. U.S.A.">
        <title>Genomic and structural basis for evolution of tropane alkaloid biosynthesis.</title>
        <authorList>
            <person name="Wanga Y.-J."/>
            <person name="Taina T."/>
            <person name="Yua J.-Y."/>
            <person name="Lia J."/>
            <person name="Xua B."/>
            <person name="Chenc J."/>
            <person name="D'Auriad J.C."/>
            <person name="Huanga J.-P."/>
            <person name="Huanga S.-X."/>
        </authorList>
    </citation>
    <scope>NUCLEOTIDE SEQUENCE [LARGE SCALE GENOMIC DNA]</scope>
    <source>
        <strain evidence="2">cv. KIB-2019</strain>
    </source>
</reference>
<sequence>MFTRRKSLPKITVSERSITDFDRELLVDVGDERRTSICPSTLLHAQPEKSCRKAYRRRVLQTRGIRPVDSGFLQIGGSRFSLEML</sequence>
<evidence type="ECO:0000313" key="2">
    <source>
        <dbReference type="Proteomes" id="UP001152561"/>
    </source>
</evidence>
<organism evidence="1 2">
    <name type="scientific">Anisodus acutangulus</name>
    <dbReference type="NCBI Taxonomy" id="402998"/>
    <lineage>
        <taxon>Eukaryota</taxon>
        <taxon>Viridiplantae</taxon>
        <taxon>Streptophyta</taxon>
        <taxon>Embryophyta</taxon>
        <taxon>Tracheophyta</taxon>
        <taxon>Spermatophyta</taxon>
        <taxon>Magnoliopsida</taxon>
        <taxon>eudicotyledons</taxon>
        <taxon>Gunneridae</taxon>
        <taxon>Pentapetalae</taxon>
        <taxon>asterids</taxon>
        <taxon>lamiids</taxon>
        <taxon>Solanales</taxon>
        <taxon>Solanaceae</taxon>
        <taxon>Solanoideae</taxon>
        <taxon>Hyoscyameae</taxon>
        <taxon>Anisodus</taxon>
    </lineage>
</organism>
<dbReference type="Proteomes" id="UP001152561">
    <property type="component" value="Unassembled WGS sequence"/>
</dbReference>
<dbReference type="EMBL" id="JAJAGQ010000017">
    <property type="protein sequence ID" value="KAJ8538516.1"/>
    <property type="molecule type" value="Genomic_DNA"/>
</dbReference>
<keyword evidence="2" id="KW-1185">Reference proteome</keyword>
<dbReference type="AlphaFoldDB" id="A0A9Q1LJG0"/>
<comment type="caution">
    <text evidence="1">The sequence shown here is derived from an EMBL/GenBank/DDBJ whole genome shotgun (WGS) entry which is preliminary data.</text>
</comment>
<name>A0A9Q1LJG0_9SOLA</name>
<gene>
    <name evidence="1" type="ORF">K7X08_027737</name>
</gene>
<evidence type="ECO:0000313" key="1">
    <source>
        <dbReference type="EMBL" id="KAJ8538516.1"/>
    </source>
</evidence>
<protein>
    <submittedName>
        <fullName evidence="1">Uncharacterized protein</fullName>
    </submittedName>
</protein>
<proteinExistence type="predicted"/>